<feature type="transmembrane region" description="Helical" evidence="1">
    <location>
        <begin position="44"/>
        <end position="63"/>
    </location>
</feature>
<accession>A0A8F5BS52</accession>
<evidence type="ECO:0000313" key="4">
    <source>
        <dbReference type="Proteomes" id="UP000693941"/>
    </source>
</evidence>
<dbReference type="Proteomes" id="UP000693941">
    <property type="component" value="Chromosome"/>
</dbReference>
<dbReference type="AlphaFoldDB" id="A0A8F5BS52"/>
<gene>
    <name evidence="3" type="ORF">J5U21_00081</name>
    <name evidence="2" type="ORF">J5U21_p0081</name>
</gene>
<evidence type="ECO:0000313" key="2">
    <source>
        <dbReference type="EMBL" id="QXJ30339.1"/>
    </source>
</evidence>
<evidence type="ECO:0000313" key="3">
    <source>
        <dbReference type="EMBL" id="QXJ30441.1"/>
    </source>
</evidence>
<dbReference type="RefSeq" id="WP_218260376.1">
    <property type="nucleotide sequence ID" value="NZ_CP077714.1"/>
</dbReference>
<dbReference type="GeneID" id="65558644"/>
<name>A0A8F5BS52_9CREN</name>
<geneLocation type="plasmid" evidence="2 4">
    <name>pBEU9E1</name>
</geneLocation>
<organism evidence="2 4">
    <name type="scientific">Saccharolobus shibatae</name>
    <dbReference type="NCBI Taxonomy" id="2286"/>
    <lineage>
        <taxon>Archaea</taxon>
        <taxon>Thermoproteota</taxon>
        <taxon>Thermoprotei</taxon>
        <taxon>Sulfolobales</taxon>
        <taxon>Sulfolobaceae</taxon>
        <taxon>Saccharolobus</taxon>
    </lineage>
</organism>
<keyword evidence="1" id="KW-0812">Transmembrane</keyword>
<sequence>MNILITTILASITVIAINTAATIYEIKYTGGREKKRLVEQSMDVNAAILIGLIIFILSYIGILHI</sequence>
<proteinExistence type="predicted"/>
<keyword evidence="2" id="KW-0614">Plasmid</keyword>
<protein>
    <submittedName>
        <fullName evidence="2">Uncharacterized protein</fullName>
    </submittedName>
</protein>
<dbReference type="Proteomes" id="UP000693941">
    <property type="component" value="Plasmid pBEU9E1"/>
</dbReference>
<reference evidence="2" key="1">
    <citation type="journal article" date="2021" name="Environ. Microbiol.">
        <title>New insights into the diversity and evolution of the archaeal mobilome from three complete genomes of Saccharolobus shibatae.</title>
        <authorList>
            <person name="Medvedeva S."/>
            <person name="Brandt D."/>
            <person name="Cvirkaite-Krupovic V."/>
            <person name="Liu Y."/>
            <person name="Severinov K."/>
            <person name="Ishino S."/>
            <person name="Ishino Y."/>
            <person name="Prangishvili D."/>
            <person name="Kalinowski J."/>
            <person name="Krupovic M."/>
        </authorList>
    </citation>
    <scope>NUCLEOTIDE SEQUENCE</scope>
    <source>
        <strain evidence="3">BEU9</strain>
        <plasmid evidence="2">pBEU9E1</plasmid>
    </source>
</reference>
<keyword evidence="1" id="KW-1133">Transmembrane helix</keyword>
<dbReference type="EMBL" id="CP077715">
    <property type="protein sequence ID" value="QXJ30441.1"/>
    <property type="molecule type" value="Genomic_DNA"/>
</dbReference>
<dbReference type="EMBL" id="CP077714">
    <property type="protein sequence ID" value="QXJ30339.1"/>
    <property type="molecule type" value="Genomic_DNA"/>
</dbReference>
<evidence type="ECO:0000256" key="1">
    <source>
        <dbReference type="SAM" id="Phobius"/>
    </source>
</evidence>
<keyword evidence="1" id="KW-0472">Membrane</keyword>